<dbReference type="EMBL" id="BNBI01000005">
    <property type="protein sequence ID" value="GHE99586.1"/>
    <property type="molecule type" value="Genomic_DNA"/>
</dbReference>
<keyword evidence="2" id="KW-1185">Reference proteome</keyword>
<sequence>MPTRPAQITKCLLGRPWHVAAQPCYEFVPDQLGTQMLEQAESQDEVDPDSGWQTPQSFLAGSGLLHHRIYQLRWDDLG</sequence>
<proteinExistence type="predicted"/>
<protein>
    <submittedName>
        <fullName evidence="1">Uncharacterized protein</fullName>
    </submittedName>
</protein>
<organism evidence="1 2">
    <name type="scientific">Streptomyces fumanus</name>
    <dbReference type="NCBI Taxonomy" id="67302"/>
    <lineage>
        <taxon>Bacteria</taxon>
        <taxon>Bacillati</taxon>
        <taxon>Actinomycetota</taxon>
        <taxon>Actinomycetes</taxon>
        <taxon>Kitasatosporales</taxon>
        <taxon>Streptomycetaceae</taxon>
        <taxon>Streptomyces</taxon>
    </lineage>
</organism>
<comment type="caution">
    <text evidence="1">The sequence shown here is derived from an EMBL/GenBank/DDBJ whole genome shotgun (WGS) entry which is preliminary data.</text>
</comment>
<reference evidence="1" key="2">
    <citation type="submission" date="2020-09" db="EMBL/GenBank/DDBJ databases">
        <authorList>
            <person name="Sun Q."/>
            <person name="Ohkuma M."/>
        </authorList>
    </citation>
    <scope>NUCLEOTIDE SEQUENCE</scope>
    <source>
        <strain evidence="1">JCM 4477</strain>
    </source>
</reference>
<gene>
    <name evidence="1" type="ORF">GCM10018772_24990</name>
</gene>
<evidence type="ECO:0000313" key="1">
    <source>
        <dbReference type="EMBL" id="GHE99586.1"/>
    </source>
</evidence>
<dbReference type="AlphaFoldDB" id="A0A919E0Z5"/>
<accession>A0A919E0Z5</accession>
<name>A0A919E0Z5_9ACTN</name>
<reference evidence="1" key="1">
    <citation type="journal article" date="2014" name="Int. J. Syst. Evol. Microbiol.">
        <title>Complete genome sequence of Corynebacterium casei LMG S-19264T (=DSM 44701T), isolated from a smear-ripened cheese.</title>
        <authorList>
            <consortium name="US DOE Joint Genome Institute (JGI-PGF)"/>
            <person name="Walter F."/>
            <person name="Albersmeier A."/>
            <person name="Kalinowski J."/>
            <person name="Ruckert C."/>
        </authorList>
    </citation>
    <scope>NUCLEOTIDE SEQUENCE</scope>
    <source>
        <strain evidence="1">JCM 4477</strain>
    </source>
</reference>
<dbReference type="Proteomes" id="UP000630718">
    <property type="component" value="Unassembled WGS sequence"/>
</dbReference>
<evidence type="ECO:0000313" key="2">
    <source>
        <dbReference type="Proteomes" id="UP000630718"/>
    </source>
</evidence>